<dbReference type="EMBL" id="BKCJ010562802">
    <property type="protein sequence ID" value="GFB14937.1"/>
    <property type="molecule type" value="Genomic_DNA"/>
</dbReference>
<organism evidence="1">
    <name type="scientific">Tanacetum cinerariifolium</name>
    <name type="common">Dalmatian daisy</name>
    <name type="synonym">Chrysanthemum cinerariifolium</name>
    <dbReference type="NCBI Taxonomy" id="118510"/>
    <lineage>
        <taxon>Eukaryota</taxon>
        <taxon>Viridiplantae</taxon>
        <taxon>Streptophyta</taxon>
        <taxon>Embryophyta</taxon>
        <taxon>Tracheophyta</taxon>
        <taxon>Spermatophyta</taxon>
        <taxon>Magnoliopsida</taxon>
        <taxon>eudicotyledons</taxon>
        <taxon>Gunneridae</taxon>
        <taxon>Pentapetalae</taxon>
        <taxon>asterids</taxon>
        <taxon>campanulids</taxon>
        <taxon>Asterales</taxon>
        <taxon>Asteraceae</taxon>
        <taxon>Asteroideae</taxon>
        <taxon>Anthemideae</taxon>
        <taxon>Anthemidinae</taxon>
        <taxon>Tanacetum</taxon>
    </lineage>
</organism>
<gene>
    <name evidence="1" type="ORF">Tci_686908</name>
</gene>
<reference evidence="1" key="1">
    <citation type="journal article" date="2019" name="Sci. Rep.">
        <title>Draft genome of Tanacetum cinerariifolium, the natural source of mosquito coil.</title>
        <authorList>
            <person name="Yamashiro T."/>
            <person name="Shiraishi A."/>
            <person name="Satake H."/>
            <person name="Nakayama K."/>
        </authorList>
    </citation>
    <scope>NUCLEOTIDE SEQUENCE</scope>
</reference>
<feature type="non-terminal residue" evidence="1">
    <location>
        <position position="1"/>
    </location>
</feature>
<protein>
    <submittedName>
        <fullName evidence="1">Gag-pre-integrase domain, Gag-polypeptide of LTR copia-type</fullName>
    </submittedName>
</protein>
<accession>A0A699KWG2</accession>
<comment type="caution">
    <text evidence="1">The sequence shown here is derived from an EMBL/GenBank/DDBJ whole genome shotgun (WGS) entry which is preliminary data.</text>
</comment>
<dbReference type="AlphaFoldDB" id="A0A699KWG2"/>
<proteinExistence type="predicted"/>
<evidence type="ECO:0000313" key="1">
    <source>
        <dbReference type="EMBL" id="GFB14937.1"/>
    </source>
</evidence>
<name>A0A699KWG2_TANCI</name>
<sequence>KTGHKREGCFKLVGYPDWWPGKKDDKVKPKAAYVETGTSPIPGLNEGQYQEFVKFFSRSSNNVEAKPKANMVGASYEELDWIG</sequence>